<accession>F3G0Y2</accession>
<proteinExistence type="predicted"/>
<feature type="non-terminal residue" evidence="1">
    <location>
        <position position="35"/>
    </location>
</feature>
<evidence type="ECO:0008006" key="3">
    <source>
        <dbReference type="Google" id="ProtNLM"/>
    </source>
</evidence>
<dbReference type="AlphaFoldDB" id="F3G0Y2"/>
<organism evidence="1 2">
    <name type="scientific">Pseudomonas syringae pv. japonica str. M301072</name>
    <dbReference type="NCBI Taxonomy" id="629262"/>
    <lineage>
        <taxon>Bacteria</taxon>
        <taxon>Pseudomonadati</taxon>
        <taxon>Pseudomonadota</taxon>
        <taxon>Gammaproteobacteria</taxon>
        <taxon>Pseudomonadales</taxon>
        <taxon>Pseudomonadaceae</taxon>
        <taxon>Pseudomonas</taxon>
        <taxon>Pseudomonas syringae</taxon>
    </lineage>
</organism>
<comment type="caution">
    <text evidence="1">The sequence shown here is derived from an EMBL/GenBank/DDBJ whole genome shotgun (WGS) entry which is preliminary data.</text>
</comment>
<dbReference type="EMBL" id="AEAH01004462">
    <property type="protein sequence ID" value="EGH36124.1"/>
    <property type="molecule type" value="Genomic_DNA"/>
</dbReference>
<evidence type="ECO:0000313" key="2">
    <source>
        <dbReference type="Proteomes" id="UP000004471"/>
    </source>
</evidence>
<dbReference type="Proteomes" id="UP000004471">
    <property type="component" value="Unassembled WGS sequence"/>
</dbReference>
<gene>
    <name evidence="1" type="ORF">PSYJA_46506</name>
</gene>
<name>F3G0Y2_PSESX</name>
<protein>
    <recommendedName>
        <fullName evidence="3">Amino acid adenylation</fullName>
    </recommendedName>
</protein>
<reference evidence="1 2" key="1">
    <citation type="journal article" date="2011" name="PLoS Pathog.">
        <title>Dynamic evolution of pathogenicity revealed by sequencing and comparative genomics of 19 Pseudomonas syringae isolates.</title>
        <authorList>
            <person name="Baltrus D.A."/>
            <person name="Nishimura M.T."/>
            <person name="Romanchuk A."/>
            <person name="Chang J.H."/>
            <person name="Mukhtar M.S."/>
            <person name="Cherkis K."/>
            <person name="Roach J."/>
            <person name="Grant S.R."/>
            <person name="Jones C.D."/>
            <person name="Dangl J.L."/>
        </authorList>
    </citation>
    <scope>NUCLEOTIDE SEQUENCE [LARGE SCALE GENOMIC DNA]</scope>
    <source>
        <strain evidence="2">M301072PT</strain>
    </source>
</reference>
<evidence type="ECO:0000313" key="1">
    <source>
        <dbReference type="EMBL" id="EGH36124.1"/>
    </source>
</evidence>
<sequence>NYRHSDGDSLSPDASAAWAGIQMLGGQERTNYPLT</sequence>
<feature type="non-terminal residue" evidence="1">
    <location>
        <position position="1"/>
    </location>
</feature>